<dbReference type="EMBL" id="UOFD01000036">
    <property type="protein sequence ID" value="VAW51820.1"/>
    <property type="molecule type" value="Genomic_DNA"/>
</dbReference>
<dbReference type="GO" id="GO:0015920">
    <property type="term" value="P:lipopolysaccharide transport"/>
    <property type="evidence" value="ECO:0007669"/>
    <property type="project" value="InterPro"/>
</dbReference>
<dbReference type="GO" id="GO:0009279">
    <property type="term" value="C:cell outer membrane"/>
    <property type="evidence" value="ECO:0007669"/>
    <property type="project" value="InterPro"/>
</dbReference>
<keyword evidence="1" id="KW-0732">Signal</keyword>
<evidence type="ECO:0000256" key="1">
    <source>
        <dbReference type="ARBA" id="ARBA00022729"/>
    </source>
</evidence>
<accession>A0A3B0WH73</accession>
<organism evidence="6">
    <name type="scientific">hydrothermal vent metagenome</name>
    <dbReference type="NCBI Taxonomy" id="652676"/>
    <lineage>
        <taxon>unclassified sequences</taxon>
        <taxon>metagenomes</taxon>
        <taxon>ecological metagenomes</taxon>
    </lineage>
</organism>
<keyword evidence="3" id="KW-0998">Cell outer membrane</keyword>
<dbReference type="InterPro" id="IPR050218">
    <property type="entry name" value="LptD"/>
</dbReference>
<dbReference type="InterPro" id="IPR007543">
    <property type="entry name" value="LptD_C"/>
</dbReference>
<dbReference type="GO" id="GO:0043165">
    <property type="term" value="P:Gram-negative-bacterium-type cell outer membrane assembly"/>
    <property type="evidence" value="ECO:0007669"/>
    <property type="project" value="InterPro"/>
</dbReference>
<dbReference type="PANTHER" id="PTHR30189">
    <property type="entry name" value="LPS-ASSEMBLY PROTEIN"/>
    <property type="match status" value="1"/>
</dbReference>
<reference evidence="6" key="1">
    <citation type="submission" date="2018-06" db="EMBL/GenBank/DDBJ databases">
        <authorList>
            <person name="Zhirakovskaya E."/>
        </authorList>
    </citation>
    <scope>NUCLEOTIDE SEQUENCE</scope>
</reference>
<dbReference type="Pfam" id="PF03968">
    <property type="entry name" value="LptD_N"/>
    <property type="match status" value="1"/>
</dbReference>
<name>A0A3B0WH73_9ZZZZ</name>
<feature type="domain" description="LptD C-terminal" evidence="5">
    <location>
        <begin position="317"/>
        <end position="689"/>
    </location>
</feature>
<dbReference type="InterPro" id="IPR020889">
    <property type="entry name" value="LipoPS_assembly_LptD"/>
</dbReference>
<proteinExistence type="inferred from homology"/>
<dbReference type="AlphaFoldDB" id="A0A3B0WH73"/>
<dbReference type="HAMAP" id="MF_01411">
    <property type="entry name" value="LPS_assembly_LptD"/>
    <property type="match status" value="1"/>
</dbReference>
<feature type="domain" description="Organic solvent tolerance-like N-terminal" evidence="4">
    <location>
        <begin position="95"/>
        <end position="211"/>
    </location>
</feature>
<evidence type="ECO:0000313" key="6">
    <source>
        <dbReference type="EMBL" id="VAW51820.1"/>
    </source>
</evidence>
<evidence type="ECO:0000256" key="2">
    <source>
        <dbReference type="ARBA" id="ARBA00023136"/>
    </source>
</evidence>
<gene>
    <name evidence="6" type="ORF">MNBD_GAMMA06-2137</name>
</gene>
<protein>
    <submittedName>
        <fullName evidence="6">LPS-assembly protein LptD @ Organic solvent tolerance protein</fullName>
    </submittedName>
</protein>
<dbReference type="Gene3D" id="2.60.450.10">
    <property type="entry name" value="Lipopolysaccharide (LPS) transport protein A like domain"/>
    <property type="match status" value="1"/>
</dbReference>
<dbReference type="PANTHER" id="PTHR30189:SF1">
    <property type="entry name" value="LPS-ASSEMBLY PROTEIN LPTD"/>
    <property type="match status" value="1"/>
</dbReference>
<evidence type="ECO:0000256" key="3">
    <source>
        <dbReference type="ARBA" id="ARBA00023237"/>
    </source>
</evidence>
<evidence type="ECO:0000259" key="4">
    <source>
        <dbReference type="Pfam" id="PF03968"/>
    </source>
</evidence>
<dbReference type="InterPro" id="IPR005653">
    <property type="entry name" value="OstA-like_N"/>
</dbReference>
<sequence length="776" mass="87740">MCVKKSHYVSILLFTLVSQNLFAESAAQHIKNTPSSTESLCPTYDSSAAKHVKPRTFTGENIDNTEISADFTESSTDGSTDLDGNVIIEQNTIRVKADHANYNTQSNQIYFSGNVHIDTESMSLDADNGTVSMDKTETSDNTQGTFNNIKFFIPESNMKGQAEVVNATQKTDAAENRNISVLNNASITSCDLFDPDWLISADEIKLDHDDEYGTADDVVIRFKNVPFMYVPYMEFPTSNKRRSGLLFPEFGTSSSRGVELAAPWYWNIAPNHDAVLTPRLMEKRGLELGGNYRYLTQSTRGTLKGTYLPTDKITQEKRYQYRYQQRSKILSNLYFNADIQDISDSEYFNDFSNSLGTTSQTHLYRNASLNYNLQDWRMKVLLQDIKTIDDTTPIASRPYERLPQLTFLGETEIASSAVFFTFDSEYVDFTHEDETKLTGSRLTVRPGLRLPLSGAAWFLTPAVKFSHTQYDVGTDGNPANLGTSQTVEDLTLPISSIDAGLFFEKPLGNGFQQTLEPRLYYLNVPFRDQSNTPLFDTSTPNFSVSQLFRDNRFIGGDRVGDANQLTLALTSRILNTNSGSEFLRASIGQIFYFEDRQVSLNGTTTNDTEKRSDVIGEFRAKWENWQGNVNLQWDTENSRLSQDNYFLHYKSDAQHLFNIGYRKRLVRNSDAIDIEQTDTSFVYAFNSNYSGIARWNYSLKDRKGIDTIVGIAYDSCCWSIQLLGQRRIQNTSTAIDAYNNSILIQFVFKGLGSLSGSKARTTLRQSIYGYTDPFQE</sequence>
<evidence type="ECO:0000259" key="5">
    <source>
        <dbReference type="Pfam" id="PF04453"/>
    </source>
</evidence>
<keyword evidence="2" id="KW-0472">Membrane</keyword>
<dbReference type="GO" id="GO:1990351">
    <property type="term" value="C:transporter complex"/>
    <property type="evidence" value="ECO:0007669"/>
    <property type="project" value="TreeGrafter"/>
</dbReference>
<dbReference type="Pfam" id="PF04453">
    <property type="entry name" value="LptD"/>
    <property type="match status" value="1"/>
</dbReference>